<organism evidence="1 2">
    <name type="scientific">Rahnella ecdela</name>
    <dbReference type="NCBI Taxonomy" id="2816250"/>
    <lineage>
        <taxon>Bacteria</taxon>
        <taxon>Pseudomonadati</taxon>
        <taxon>Pseudomonadota</taxon>
        <taxon>Gammaproteobacteria</taxon>
        <taxon>Enterobacterales</taxon>
        <taxon>Yersiniaceae</taxon>
        <taxon>Rahnella</taxon>
    </lineage>
</organism>
<evidence type="ECO:0000313" key="1">
    <source>
        <dbReference type="EMBL" id="MBU9844747.1"/>
    </source>
</evidence>
<keyword evidence="2" id="KW-1185">Reference proteome</keyword>
<dbReference type="CDD" id="cd16439">
    <property type="entry name" value="beta_Kdo_transferase_KpsC_2"/>
    <property type="match status" value="1"/>
</dbReference>
<dbReference type="InterPro" id="IPR007833">
    <property type="entry name" value="Capsule_polysaccharide_synth"/>
</dbReference>
<protein>
    <submittedName>
        <fullName evidence="1">Capsular polysaccharide biosynthesis protein</fullName>
    </submittedName>
</protein>
<sequence length="679" mass="75472">MIGIFSAGIQRIPHLDEFLSQPSRKLSLLRPVPEDITKIAVWGYRPTGDKAVALAAKSGLPVLRLEDGFIRSLELGVSGAAPLSMVLDTEGMYYDASKPSTLERLVRQREENQLLHDAARQAMQMIVGGDLSKYNQAPACTLTRPEQGAVLVVDQTFGDMAVVYGNAGAEQFDDMLRSAIAENPQSEIWVKIHPDVLHGKKAGYLTQIAKLAQQEPRIKLLAENVSPQSLLRLVEHVYVVTSNYGFEALIAGKPVSVFGQPWYAGWGLTDDRHAQSEPLRARRGTARLEDLFSAACLRYSRYINPVSGKSGTLFDVLSWLSMQRRHHQQRTGHLWSPGLTLWKRSILAPFLRTKSNKVNFRKRYAGETACVVWGIKGETRWGAQTAQHQIPQWRMEDGFLRSAGLGSDLHPPLSLVLDKSGIYYDATRPSDLEQLLNNSQLTAFQQQRAAALRQRLVASKVSKYNLGAAFTLPDEAAGKTVILVPGQVEDDASILTGTLSLCTNSDLLRTVRERNPDAYIIYKPHPDVLVGNRQGNIPAEDVSRWADSQALDADIIQCIQAADELHTLTSLSGFEALLHGKKVACYGMPFYAGWGLTQDEHSCSRRLRSLSVDDVVYQALIAYPSYIDPQSREPILAEQAVELLAATPRAEMQFTRIKAGRIVRYYRKLLMLIRVTLST</sequence>
<proteinExistence type="predicted"/>
<reference evidence="1 2" key="1">
    <citation type="submission" date="2021-03" db="EMBL/GenBank/DDBJ databases">
        <title>Five novel Rahnella species.</title>
        <authorList>
            <person name="Brady C."/>
            <person name="Asselin J."/>
            <person name="Beer S."/>
            <person name="Bruberg M.B."/>
            <person name="Crampton B."/>
            <person name="Venter S."/>
            <person name="Arnold D."/>
            <person name="Denman S."/>
        </authorList>
    </citation>
    <scope>NUCLEOTIDE SEQUENCE [LARGE SCALE GENOMIC DNA]</scope>
    <source>
        <strain evidence="1 2">FRB 231</strain>
    </source>
</reference>
<dbReference type="CDD" id="cd16440">
    <property type="entry name" value="beta_Kdo_transferase_KpsC_1"/>
    <property type="match status" value="1"/>
</dbReference>
<evidence type="ECO:0000313" key="2">
    <source>
        <dbReference type="Proteomes" id="UP000739284"/>
    </source>
</evidence>
<gene>
    <name evidence="1" type="ORF">J1784_06960</name>
</gene>
<dbReference type="Pfam" id="PF05159">
    <property type="entry name" value="Capsule_synth"/>
    <property type="match status" value="3"/>
</dbReference>
<dbReference type="Proteomes" id="UP000739284">
    <property type="component" value="Unassembled WGS sequence"/>
</dbReference>
<accession>A0ABS6LCU0</accession>
<dbReference type="RefSeq" id="WP_217148570.1">
    <property type="nucleotide sequence ID" value="NZ_JAFMOY010000116.1"/>
</dbReference>
<name>A0ABS6LCU0_9GAMM</name>
<comment type="caution">
    <text evidence="1">The sequence shown here is derived from an EMBL/GenBank/DDBJ whole genome shotgun (WGS) entry which is preliminary data.</text>
</comment>
<dbReference type="EMBL" id="JAFMOY010000116">
    <property type="protein sequence ID" value="MBU9844747.1"/>
    <property type="molecule type" value="Genomic_DNA"/>
</dbReference>